<comment type="caution">
    <text evidence="1">The sequence shown here is derived from an EMBL/GenBank/DDBJ whole genome shotgun (WGS) entry which is preliminary data.</text>
</comment>
<evidence type="ECO:0000313" key="2">
    <source>
        <dbReference type="Proteomes" id="UP001632038"/>
    </source>
</evidence>
<organism evidence="1 2">
    <name type="scientific">Castilleja foliolosa</name>
    <dbReference type="NCBI Taxonomy" id="1961234"/>
    <lineage>
        <taxon>Eukaryota</taxon>
        <taxon>Viridiplantae</taxon>
        <taxon>Streptophyta</taxon>
        <taxon>Embryophyta</taxon>
        <taxon>Tracheophyta</taxon>
        <taxon>Spermatophyta</taxon>
        <taxon>Magnoliopsida</taxon>
        <taxon>eudicotyledons</taxon>
        <taxon>Gunneridae</taxon>
        <taxon>Pentapetalae</taxon>
        <taxon>asterids</taxon>
        <taxon>lamiids</taxon>
        <taxon>Lamiales</taxon>
        <taxon>Orobanchaceae</taxon>
        <taxon>Pedicularideae</taxon>
        <taxon>Castillejinae</taxon>
        <taxon>Castilleja</taxon>
    </lineage>
</organism>
<protein>
    <recommendedName>
        <fullName evidence="3">DNA helicase</fullName>
    </recommendedName>
</protein>
<keyword evidence="2" id="KW-1185">Reference proteome</keyword>
<proteinExistence type="predicted"/>
<name>A0ABD3E728_9LAMI</name>
<dbReference type="EMBL" id="JAVIJP010000007">
    <property type="protein sequence ID" value="KAL3650273.1"/>
    <property type="molecule type" value="Genomic_DNA"/>
</dbReference>
<reference evidence="2" key="1">
    <citation type="journal article" date="2024" name="IScience">
        <title>Strigolactones Initiate the Formation of Haustorium-like Structures in Castilleja.</title>
        <authorList>
            <person name="Buerger M."/>
            <person name="Peterson D."/>
            <person name="Chory J."/>
        </authorList>
    </citation>
    <scope>NUCLEOTIDE SEQUENCE [LARGE SCALE GENOMIC DNA]</scope>
</reference>
<evidence type="ECO:0000313" key="1">
    <source>
        <dbReference type="EMBL" id="KAL3650273.1"/>
    </source>
</evidence>
<gene>
    <name evidence="1" type="ORF">CASFOL_006676</name>
</gene>
<dbReference type="Proteomes" id="UP001632038">
    <property type="component" value="Unassembled WGS sequence"/>
</dbReference>
<dbReference type="AlphaFoldDB" id="A0ABD3E728"/>
<sequence length="104" mass="12150">MRLQCLDDRNERAQLKEFFDWIANIGDGNLGTTNYRCASIEIPDDMLIKYSGDLIATIVEDTYLMFRHYIDDPMFLIDRVILTPTREVVDSINEYMNYLNSNDG</sequence>
<evidence type="ECO:0008006" key="3">
    <source>
        <dbReference type="Google" id="ProtNLM"/>
    </source>
</evidence>
<accession>A0ABD3E728</accession>